<dbReference type="EMBL" id="BAAAUG010000177">
    <property type="protein sequence ID" value="GAA3143495.1"/>
    <property type="molecule type" value="Genomic_DNA"/>
</dbReference>
<dbReference type="InterPro" id="IPR045428">
    <property type="entry name" value="EACC1"/>
</dbReference>
<name>A0ABP6NC88_9ACTN</name>
<dbReference type="RefSeq" id="WP_344528835.1">
    <property type="nucleotide sequence ID" value="NZ_BAAAUG010000177.1"/>
</dbReference>
<comment type="caution">
    <text evidence="2">The sequence shown here is derived from an EMBL/GenBank/DDBJ whole genome shotgun (WGS) entry which is preliminary data.</text>
</comment>
<keyword evidence="3" id="KW-1185">Reference proteome</keyword>
<sequence length="141" mass="14861">MRITIVSAEQDDTGVAVADLYGWLRGDTEFRREVRALRLQNRGEPGAMGTTDVIELVLGQGFAALNLAVAYATWRTARPSTPAVTIAFPGGALTVQDGSEETVRRIVEALRAAEQGESEAASQTAGTAEAPRTAEGTAEGQ</sequence>
<evidence type="ECO:0000256" key="1">
    <source>
        <dbReference type="SAM" id="MobiDB-lite"/>
    </source>
</evidence>
<dbReference type="Proteomes" id="UP001501637">
    <property type="component" value="Unassembled WGS sequence"/>
</dbReference>
<proteinExistence type="predicted"/>
<protein>
    <submittedName>
        <fullName evidence="2">Uncharacterized protein</fullName>
    </submittedName>
</protein>
<feature type="region of interest" description="Disordered" evidence="1">
    <location>
        <begin position="113"/>
        <end position="141"/>
    </location>
</feature>
<evidence type="ECO:0000313" key="2">
    <source>
        <dbReference type="EMBL" id="GAA3143495.1"/>
    </source>
</evidence>
<dbReference type="Pfam" id="PF19953">
    <property type="entry name" value="EACC1"/>
    <property type="match status" value="1"/>
</dbReference>
<evidence type="ECO:0000313" key="3">
    <source>
        <dbReference type="Proteomes" id="UP001501637"/>
    </source>
</evidence>
<feature type="compositionally biased region" description="Low complexity" evidence="1">
    <location>
        <begin position="113"/>
        <end position="125"/>
    </location>
</feature>
<accession>A0ABP6NC88</accession>
<gene>
    <name evidence="2" type="ORF">GCM10010449_73810</name>
</gene>
<organism evidence="2 3">
    <name type="scientific">Streptomyces rectiviolaceus</name>
    <dbReference type="NCBI Taxonomy" id="332591"/>
    <lineage>
        <taxon>Bacteria</taxon>
        <taxon>Bacillati</taxon>
        <taxon>Actinomycetota</taxon>
        <taxon>Actinomycetes</taxon>
        <taxon>Kitasatosporales</taxon>
        <taxon>Streptomycetaceae</taxon>
        <taxon>Streptomyces</taxon>
    </lineage>
</organism>
<reference evidence="3" key="1">
    <citation type="journal article" date="2019" name="Int. J. Syst. Evol. Microbiol.">
        <title>The Global Catalogue of Microorganisms (GCM) 10K type strain sequencing project: providing services to taxonomists for standard genome sequencing and annotation.</title>
        <authorList>
            <consortium name="The Broad Institute Genomics Platform"/>
            <consortium name="The Broad Institute Genome Sequencing Center for Infectious Disease"/>
            <person name="Wu L."/>
            <person name="Ma J."/>
        </authorList>
    </citation>
    <scope>NUCLEOTIDE SEQUENCE [LARGE SCALE GENOMIC DNA]</scope>
    <source>
        <strain evidence="3">JCM 9092</strain>
    </source>
</reference>